<evidence type="ECO:0000259" key="2">
    <source>
        <dbReference type="Pfam" id="PF26215"/>
    </source>
</evidence>
<dbReference type="Pfam" id="PF26215">
    <property type="entry name" value="HTH_animal"/>
    <property type="match status" value="1"/>
</dbReference>
<keyword evidence="3" id="KW-0489">Methyltransferase</keyword>
<evidence type="ECO:0000259" key="1">
    <source>
        <dbReference type="Pfam" id="PF17921"/>
    </source>
</evidence>
<evidence type="ECO:0000313" key="3">
    <source>
        <dbReference type="EMBL" id="KAG5324957.1"/>
    </source>
</evidence>
<dbReference type="PANTHER" id="PTHR46060">
    <property type="entry name" value="MARINER MOS1 TRANSPOSASE-LIKE PROTEIN"/>
    <property type="match status" value="1"/>
</dbReference>
<feature type="domain" description="Helix-turn-helix" evidence="2">
    <location>
        <begin position="457"/>
        <end position="511"/>
    </location>
</feature>
<dbReference type="EMBL" id="JAANIA010000335">
    <property type="protein sequence ID" value="KAG5324957.1"/>
    <property type="molecule type" value="Genomic_DNA"/>
</dbReference>
<dbReference type="PANTHER" id="PTHR46060:SF1">
    <property type="entry name" value="MARINER MOS1 TRANSPOSASE-LIKE PROTEIN"/>
    <property type="match status" value="1"/>
</dbReference>
<feature type="domain" description="Integrase zinc-binding" evidence="1">
    <location>
        <begin position="354"/>
        <end position="398"/>
    </location>
</feature>
<protein>
    <submittedName>
        <fullName evidence="3">SETMR methyltransferase</fullName>
    </submittedName>
</protein>
<dbReference type="InterPro" id="IPR036397">
    <property type="entry name" value="RNaseH_sf"/>
</dbReference>
<proteinExistence type="predicted"/>
<dbReference type="Gene3D" id="3.30.420.10">
    <property type="entry name" value="Ribonuclease H-like superfamily/Ribonuclease H"/>
    <property type="match status" value="1"/>
</dbReference>
<dbReference type="GO" id="GO:0008168">
    <property type="term" value="F:methyltransferase activity"/>
    <property type="evidence" value="ECO:0007669"/>
    <property type="project" value="UniProtKB-KW"/>
</dbReference>
<dbReference type="Gene3D" id="1.10.340.70">
    <property type="match status" value="1"/>
</dbReference>
<gene>
    <name evidence="3" type="primary">Setmar_52</name>
    <name evidence="3" type="ORF">G6Z78_0002565</name>
</gene>
<feature type="non-terminal residue" evidence="3">
    <location>
        <position position="699"/>
    </location>
</feature>
<organism evidence="3 4">
    <name type="scientific">Pseudoatta argentina</name>
    <dbReference type="NCBI Taxonomy" id="621737"/>
    <lineage>
        <taxon>Eukaryota</taxon>
        <taxon>Metazoa</taxon>
        <taxon>Ecdysozoa</taxon>
        <taxon>Arthropoda</taxon>
        <taxon>Hexapoda</taxon>
        <taxon>Insecta</taxon>
        <taxon>Pterygota</taxon>
        <taxon>Neoptera</taxon>
        <taxon>Endopterygota</taxon>
        <taxon>Hymenoptera</taxon>
        <taxon>Apocrita</taxon>
        <taxon>Aculeata</taxon>
        <taxon>Formicoidea</taxon>
        <taxon>Formicidae</taxon>
        <taxon>Myrmicinae</taxon>
        <taxon>Pseudoatta</taxon>
    </lineage>
</organism>
<dbReference type="InterPro" id="IPR052709">
    <property type="entry name" value="Transposase-MT_Hybrid"/>
</dbReference>
<dbReference type="GO" id="GO:0032259">
    <property type="term" value="P:methylation"/>
    <property type="evidence" value="ECO:0007669"/>
    <property type="project" value="UniProtKB-KW"/>
</dbReference>
<comment type="caution">
    <text evidence="3">The sequence shown here is derived from an EMBL/GenBank/DDBJ whole genome shotgun (WGS) entry which is preliminary data.</text>
</comment>
<keyword evidence="3" id="KW-0808">Transferase</keyword>
<name>A0A836JYU7_9HYME</name>
<dbReference type="GO" id="GO:0003676">
    <property type="term" value="F:nucleic acid binding"/>
    <property type="evidence" value="ECO:0007669"/>
    <property type="project" value="InterPro"/>
</dbReference>
<reference evidence="3" key="1">
    <citation type="submission" date="2020-02" db="EMBL/GenBank/DDBJ databases">
        <title>Relaxed selection underlies rapid genomic changes in the transitions from sociality to social parasitism in ants.</title>
        <authorList>
            <person name="Bi X."/>
        </authorList>
    </citation>
    <scope>NUCLEOTIDE SEQUENCE</scope>
    <source>
        <strain evidence="3">BGI-DK2014c</strain>
        <tissue evidence="3">Whole body</tissue>
    </source>
</reference>
<dbReference type="AlphaFoldDB" id="A0A836JYU7"/>
<dbReference type="Proteomes" id="UP000668214">
    <property type="component" value="Unassembled WGS sequence"/>
</dbReference>
<dbReference type="InterPro" id="IPR041588">
    <property type="entry name" value="Integrase_H2C2"/>
</dbReference>
<accession>A0A836JYU7</accession>
<feature type="non-terminal residue" evidence="3">
    <location>
        <position position="1"/>
    </location>
</feature>
<sequence>MSVFYQHPWCSEEHALSRRLGIRLSEQQDSSDLDEDQKVLYLLHYIGSTAFDVICNRLVSADSYSKLSVHCNFEAYLNTGLKNQLVFGLASLRIQSRLLEMRKLTFEKAIQIATAMELSEDTQQLQLDISSTLMIGTIDRRRNRNKKRSLLQNSLKEKANLSIVLMPTTILAFKVIKRSCFLSRWVTPIVPVFKEDNRVYICGLANANIRINESKCEFFKDTIYYCGYKIKDGIHKTVEKCKQLTIQGYTFNVTSNIKTQNNNSNADCLSCLSMPLFPTTKHDVVHKNTQLIHMLIISAFIMKKKEQDSNKDFNLSCKDEAIQFIRDFTMLALNGMLATSSRSLYQTFYVEWFLKELHKINFGIAKMKALARTLFCWPGLDKSIENLTNSCSICNSYRNDPQIEPILANIVLQDLEQEIITTNNIVATFYFRYVDDIILFVHKDKVTYIKKPTNSGRYLNYYSNHLLVHKRGVIIGQLDRILFLSHPKFHKKNISDLINGYPLEFIFSTIKNRIKTLENQFRINLDKNSDWNNNEHDSNSNLRKKFFVIPVYNEVKTAYGDKGMNRTSVFKWCREFKNGRTSVHDDQRSGRPSILTDDIVEKIENALRDDRRLTVDELSAMFPQISRSLLHETITETLGYRKLSARWVPKQLTDQHKLNRVEAGQEFLRRYKLHGDEFLRSIVTGDETWVEKSFQPTRR</sequence>
<keyword evidence="4" id="KW-1185">Reference proteome</keyword>
<dbReference type="Pfam" id="PF17921">
    <property type="entry name" value="Integrase_H2C2"/>
    <property type="match status" value="1"/>
</dbReference>
<evidence type="ECO:0000313" key="4">
    <source>
        <dbReference type="Proteomes" id="UP000668214"/>
    </source>
</evidence>
<dbReference type="InterPro" id="IPR058912">
    <property type="entry name" value="HTH_animal"/>
</dbReference>